<keyword evidence="7" id="KW-0325">Glycoprotein</keyword>
<keyword evidence="2" id="KW-0964">Secreted</keyword>
<dbReference type="InterPro" id="IPR049883">
    <property type="entry name" value="NOTCH1_EGF-like"/>
</dbReference>
<dbReference type="FunFam" id="2.10.25.10:FF:000240">
    <property type="entry name" value="Vitamin K-dependent protein S"/>
    <property type="match status" value="2"/>
</dbReference>
<dbReference type="PROSITE" id="PS00010">
    <property type="entry name" value="ASX_HYDROXYL"/>
    <property type="match status" value="1"/>
</dbReference>
<dbReference type="SMART" id="SM00179">
    <property type="entry name" value="EGF_CA"/>
    <property type="match status" value="4"/>
</dbReference>
<evidence type="ECO:0000259" key="8">
    <source>
        <dbReference type="PROSITE" id="PS01186"/>
    </source>
</evidence>
<comment type="subcellular location">
    <subcellularLocation>
        <location evidence="1">Secreted</location>
    </subcellularLocation>
</comment>
<dbReference type="InterPro" id="IPR000152">
    <property type="entry name" value="EGF-type_Asp/Asn_hydroxyl_site"/>
</dbReference>
<evidence type="ECO:0000256" key="5">
    <source>
        <dbReference type="ARBA" id="ARBA00022737"/>
    </source>
</evidence>
<dbReference type="EMBL" id="VXIV02001496">
    <property type="protein sequence ID" value="KAF6032621.1"/>
    <property type="molecule type" value="Genomic_DNA"/>
</dbReference>
<name>A0A7J7K3R7_BUGNE</name>
<comment type="caution">
    <text evidence="9">The sequence shown here is derived from an EMBL/GenBank/DDBJ whole genome shotgun (WGS) entry which is preliminary data.</text>
</comment>
<accession>A0A7J7K3R7</accession>
<evidence type="ECO:0000256" key="3">
    <source>
        <dbReference type="ARBA" id="ARBA00022536"/>
    </source>
</evidence>
<keyword evidence="3" id="KW-0245">EGF-like domain</keyword>
<evidence type="ECO:0000313" key="9">
    <source>
        <dbReference type="EMBL" id="KAF6032621.1"/>
    </source>
</evidence>
<dbReference type="Pfam" id="PF12662">
    <property type="entry name" value="cEGF"/>
    <property type="match status" value="1"/>
</dbReference>
<evidence type="ECO:0000256" key="2">
    <source>
        <dbReference type="ARBA" id="ARBA00022525"/>
    </source>
</evidence>
<evidence type="ECO:0000313" key="10">
    <source>
        <dbReference type="Proteomes" id="UP000593567"/>
    </source>
</evidence>
<dbReference type="Proteomes" id="UP000593567">
    <property type="component" value="Unassembled WGS sequence"/>
</dbReference>
<dbReference type="InterPro" id="IPR052080">
    <property type="entry name" value="vWF_C/EGF_Fibrillin"/>
</dbReference>
<evidence type="ECO:0000256" key="7">
    <source>
        <dbReference type="ARBA" id="ARBA00023180"/>
    </source>
</evidence>
<dbReference type="GO" id="GO:0005576">
    <property type="term" value="C:extracellular region"/>
    <property type="evidence" value="ECO:0007669"/>
    <property type="project" value="UniProtKB-SubCell"/>
</dbReference>
<sequence length="217" mass="23458">MLGAHDIDECLSHNGGCDSYCKNTLGSFICSCPDGYSLTSDYLSCADINECTKGMDDCQQLCINKPGTFECSCNSGYELVEDGTTCTEIDRCKKNNGECQHVCTSTLAAAVCSCKSGYQLAADKQTCIDIDECAGPATGGCKEVCVNLEGSYRCECDDSIDICLEGYKHMPITGQCLDINECEESNVDCKPDEECENLPGIDGKYRCILKYPADSIQ</sequence>
<proteinExistence type="predicted"/>
<keyword evidence="4" id="KW-0732">Signal</keyword>
<organism evidence="9 10">
    <name type="scientific">Bugula neritina</name>
    <name type="common">Brown bryozoan</name>
    <name type="synonym">Sertularia neritina</name>
    <dbReference type="NCBI Taxonomy" id="10212"/>
    <lineage>
        <taxon>Eukaryota</taxon>
        <taxon>Metazoa</taxon>
        <taxon>Spiralia</taxon>
        <taxon>Lophotrochozoa</taxon>
        <taxon>Bryozoa</taxon>
        <taxon>Gymnolaemata</taxon>
        <taxon>Cheilostomatida</taxon>
        <taxon>Flustrina</taxon>
        <taxon>Buguloidea</taxon>
        <taxon>Bugulidae</taxon>
        <taxon>Bugula</taxon>
    </lineage>
</organism>
<keyword evidence="10" id="KW-1185">Reference proteome</keyword>
<dbReference type="PANTHER" id="PTHR47333">
    <property type="entry name" value="VON WILLEBRAND FACTOR C AND EGF DOMAIN-CONTAINING PROTEIN"/>
    <property type="match status" value="1"/>
</dbReference>
<dbReference type="GO" id="GO:0005509">
    <property type="term" value="F:calcium ion binding"/>
    <property type="evidence" value="ECO:0007669"/>
    <property type="project" value="InterPro"/>
</dbReference>
<dbReference type="PROSITE" id="PS01186">
    <property type="entry name" value="EGF_2"/>
    <property type="match status" value="3"/>
</dbReference>
<dbReference type="Pfam" id="PF14670">
    <property type="entry name" value="FXa_inhibition"/>
    <property type="match status" value="1"/>
</dbReference>
<dbReference type="FunFam" id="2.10.25.10:FF:000037">
    <property type="entry name" value="Signal peptide, CUB domain and EGF-like domain-containing 2"/>
    <property type="match status" value="1"/>
</dbReference>
<keyword evidence="6" id="KW-1015">Disulfide bond</keyword>
<dbReference type="CDD" id="cd00054">
    <property type="entry name" value="EGF_CA"/>
    <property type="match status" value="1"/>
</dbReference>
<dbReference type="InterPro" id="IPR001881">
    <property type="entry name" value="EGF-like_Ca-bd_dom"/>
</dbReference>
<evidence type="ECO:0000256" key="1">
    <source>
        <dbReference type="ARBA" id="ARBA00004613"/>
    </source>
</evidence>
<feature type="domain" description="EGF-like" evidence="8">
    <location>
        <begin position="112"/>
        <end position="127"/>
    </location>
</feature>
<evidence type="ECO:0000256" key="6">
    <source>
        <dbReference type="ARBA" id="ARBA00023157"/>
    </source>
</evidence>
<evidence type="ECO:0000256" key="4">
    <source>
        <dbReference type="ARBA" id="ARBA00022729"/>
    </source>
</evidence>
<dbReference type="OrthoDB" id="6286622at2759"/>
<dbReference type="InterPro" id="IPR000742">
    <property type="entry name" value="EGF"/>
</dbReference>
<dbReference type="InterPro" id="IPR026823">
    <property type="entry name" value="cEGF"/>
</dbReference>
<keyword evidence="5" id="KW-0677">Repeat</keyword>
<dbReference type="SMART" id="SM00181">
    <property type="entry name" value="EGF"/>
    <property type="match status" value="4"/>
</dbReference>
<dbReference type="SUPFAM" id="SSF57196">
    <property type="entry name" value="EGF/Laminin"/>
    <property type="match status" value="4"/>
</dbReference>
<reference evidence="9" key="1">
    <citation type="submission" date="2020-06" db="EMBL/GenBank/DDBJ databases">
        <title>Draft genome of Bugula neritina, a colonial animal packing powerful symbionts and potential medicines.</title>
        <authorList>
            <person name="Rayko M."/>
        </authorList>
    </citation>
    <scope>NUCLEOTIDE SEQUENCE [LARGE SCALE GENOMIC DNA]</scope>
    <source>
        <strain evidence="9">Kwan_BN1</strain>
    </source>
</reference>
<feature type="domain" description="EGF-like" evidence="8">
    <location>
        <begin position="30"/>
        <end position="45"/>
    </location>
</feature>
<dbReference type="PANTHER" id="PTHR47333:SF4">
    <property type="entry name" value="EGF-LIKE DOMAIN-CONTAINING PROTEIN"/>
    <property type="match status" value="1"/>
</dbReference>
<gene>
    <name evidence="9" type="ORF">EB796_009093</name>
</gene>
<dbReference type="Pfam" id="PF07645">
    <property type="entry name" value="EGF_CA"/>
    <property type="match status" value="1"/>
</dbReference>
<dbReference type="AlphaFoldDB" id="A0A7J7K3R7"/>
<dbReference type="InterPro" id="IPR018097">
    <property type="entry name" value="EGF_Ca-bd_CS"/>
</dbReference>
<dbReference type="Gene3D" id="2.10.25.10">
    <property type="entry name" value="Laminin"/>
    <property type="match status" value="5"/>
</dbReference>
<dbReference type="PROSITE" id="PS01187">
    <property type="entry name" value="EGF_CA"/>
    <property type="match status" value="2"/>
</dbReference>
<feature type="domain" description="EGF-like" evidence="8">
    <location>
        <begin position="71"/>
        <end position="86"/>
    </location>
</feature>
<protein>
    <submittedName>
        <fullName evidence="9">HMCN2</fullName>
    </submittedName>
</protein>